<dbReference type="AlphaFoldDB" id="A0A9E5JSY2"/>
<evidence type="ECO:0000313" key="2">
    <source>
        <dbReference type="Proteomes" id="UP000787472"/>
    </source>
</evidence>
<reference evidence="1" key="1">
    <citation type="submission" date="2020-03" db="EMBL/GenBank/DDBJ databases">
        <authorList>
            <person name="Guo F."/>
        </authorList>
    </citation>
    <scope>NUCLEOTIDE SEQUENCE</scope>
    <source>
        <strain evidence="1">JCM 30134</strain>
    </source>
</reference>
<comment type="caution">
    <text evidence="1">The sequence shown here is derived from an EMBL/GenBank/DDBJ whole genome shotgun (WGS) entry which is preliminary data.</text>
</comment>
<protein>
    <recommendedName>
        <fullName evidence="3">Lipoprotein</fullName>
    </recommendedName>
</protein>
<evidence type="ECO:0000313" key="1">
    <source>
        <dbReference type="EMBL" id="NHO64050.1"/>
    </source>
</evidence>
<proteinExistence type="predicted"/>
<accession>A0A9E5JSY2</accession>
<gene>
    <name evidence="1" type="ORF">G8770_00630</name>
</gene>
<evidence type="ECO:0008006" key="3">
    <source>
        <dbReference type="Google" id="ProtNLM"/>
    </source>
</evidence>
<dbReference type="Proteomes" id="UP000787472">
    <property type="component" value="Unassembled WGS sequence"/>
</dbReference>
<dbReference type="PROSITE" id="PS51257">
    <property type="entry name" value="PROKAR_LIPOPROTEIN"/>
    <property type="match status" value="1"/>
</dbReference>
<dbReference type="EMBL" id="JAAONZ010000001">
    <property type="protein sequence ID" value="NHO64050.1"/>
    <property type="molecule type" value="Genomic_DNA"/>
</dbReference>
<organism evidence="1 2">
    <name type="scientific">Pseudomaricurvus hydrocarbonicus</name>
    <dbReference type="NCBI Taxonomy" id="1470433"/>
    <lineage>
        <taxon>Bacteria</taxon>
        <taxon>Pseudomonadati</taxon>
        <taxon>Pseudomonadota</taxon>
        <taxon>Gammaproteobacteria</taxon>
        <taxon>Cellvibrionales</taxon>
        <taxon>Cellvibrionaceae</taxon>
        <taxon>Pseudomaricurvus</taxon>
    </lineage>
</organism>
<dbReference type="RefSeq" id="WP_167180696.1">
    <property type="nucleotide sequence ID" value="NZ_JAAONZ010000001.1"/>
</dbReference>
<sequence>MRFFLYIAFFVCAFFFVGCDTKTDAQPTGVIPKQQMDALQKANNVEGLMIEANQRRKESVQ</sequence>
<name>A0A9E5JSY2_9GAMM</name>
<keyword evidence="2" id="KW-1185">Reference proteome</keyword>